<comment type="caution">
    <text evidence="5">Lacks conserved residue(s) required for the propagation of feature annotation.</text>
</comment>
<dbReference type="PANTHER" id="PTHR22807">
    <property type="entry name" value="NOP2 YEAST -RELATED NOL1/NOP2/FMU SUN DOMAIN-CONTAINING"/>
    <property type="match status" value="1"/>
</dbReference>
<protein>
    <submittedName>
        <fullName evidence="7">SAM-dependent methyltransferase</fullName>
    </submittedName>
</protein>
<dbReference type="Pfam" id="PF01189">
    <property type="entry name" value="Methyltr_RsmB-F"/>
    <property type="match status" value="1"/>
</dbReference>
<comment type="similarity">
    <text evidence="5">Belongs to the class I-like SAM-binding methyltransferase superfamily. RsmB/NOP family.</text>
</comment>
<dbReference type="PRINTS" id="PR02008">
    <property type="entry name" value="RCMTFAMILY"/>
</dbReference>
<evidence type="ECO:0000313" key="8">
    <source>
        <dbReference type="Proteomes" id="UP000245911"/>
    </source>
</evidence>
<dbReference type="Gene3D" id="3.40.50.150">
    <property type="entry name" value="Vaccinia Virus protein VP39"/>
    <property type="match status" value="1"/>
</dbReference>
<dbReference type="GO" id="GO:0008173">
    <property type="term" value="F:RNA methyltransferase activity"/>
    <property type="evidence" value="ECO:0007669"/>
    <property type="project" value="InterPro"/>
</dbReference>
<feature type="domain" description="SAM-dependent MTase RsmB/NOP-type" evidence="6">
    <location>
        <begin position="138"/>
        <end position="387"/>
    </location>
</feature>
<feature type="binding site" evidence="5">
    <location>
        <position position="252"/>
    </location>
    <ligand>
        <name>S-adenosyl-L-methionine</name>
        <dbReference type="ChEBI" id="CHEBI:59789"/>
    </ligand>
</feature>
<dbReference type="AlphaFoldDB" id="A0A2T8HQB7"/>
<comment type="caution">
    <text evidence="7">The sequence shown here is derived from an EMBL/GenBank/DDBJ whole genome shotgun (WGS) entry which is preliminary data.</text>
</comment>
<dbReference type="PROSITE" id="PS51686">
    <property type="entry name" value="SAM_MT_RSMB_NOP"/>
    <property type="match status" value="1"/>
</dbReference>
<dbReference type="GO" id="GO:0001510">
    <property type="term" value="P:RNA methylation"/>
    <property type="evidence" value="ECO:0007669"/>
    <property type="project" value="InterPro"/>
</dbReference>
<keyword evidence="3 5" id="KW-0949">S-adenosyl-L-methionine</keyword>
<accession>A0A2T8HQB7</accession>
<dbReference type="SUPFAM" id="SSF53335">
    <property type="entry name" value="S-adenosyl-L-methionine-dependent methyltransferases"/>
    <property type="match status" value="1"/>
</dbReference>
<feature type="active site" description="Nucleophile" evidence="5">
    <location>
        <position position="341"/>
    </location>
</feature>
<proteinExistence type="inferred from homology"/>
<keyword evidence="2 5" id="KW-0808">Transferase</keyword>
<dbReference type="InterPro" id="IPR023267">
    <property type="entry name" value="RCMT"/>
</dbReference>
<feature type="binding site" evidence="5">
    <location>
        <position position="288"/>
    </location>
    <ligand>
        <name>S-adenosyl-L-methionine</name>
        <dbReference type="ChEBI" id="CHEBI:59789"/>
    </ligand>
</feature>
<reference evidence="7 8" key="1">
    <citation type="submission" date="2018-04" db="EMBL/GenBank/DDBJ databases">
        <title>Pararhodobacter oceanense sp. nov., isolated from marine intertidal sediment.</title>
        <authorList>
            <person name="Wang X.-L."/>
            <person name="Du Z.-J."/>
        </authorList>
    </citation>
    <scope>NUCLEOTIDE SEQUENCE [LARGE SCALE GENOMIC DNA]</scope>
    <source>
        <strain evidence="7 8">AM505</strain>
    </source>
</reference>
<name>A0A2T8HQB7_9RHOB</name>
<dbReference type="InterPro" id="IPR029063">
    <property type="entry name" value="SAM-dependent_MTases_sf"/>
</dbReference>
<gene>
    <name evidence="7" type="ORF">DDE20_16945</name>
</gene>
<dbReference type="InterPro" id="IPR001678">
    <property type="entry name" value="MeTrfase_RsmB-F_NOP2_dom"/>
</dbReference>
<keyword evidence="4 5" id="KW-0694">RNA-binding</keyword>
<keyword evidence="1 5" id="KW-0489">Methyltransferase</keyword>
<organism evidence="7 8">
    <name type="scientific">Pararhodobacter oceanensis</name>
    <dbReference type="NCBI Taxonomy" id="2172121"/>
    <lineage>
        <taxon>Bacteria</taxon>
        <taxon>Pseudomonadati</taxon>
        <taxon>Pseudomonadota</taxon>
        <taxon>Alphaproteobacteria</taxon>
        <taxon>Rhodobacterales</taxon>
        <taxon>Paracoccaceae</taxon>
        <taxon>Pararhodobacter</taxon>
    </lineage>
</organism>
<sequence>MTPAARQAAAIDLLDQWRAGRPLEAALTTWARKSRYAGSKDREAVRDIVFQAVRCARSAAALGGGEDGRAMLLGLARAEGEAPQGWTGETYTPAPLTAGEAALFEAPPEPLPRDVALDCPAWLWPQLERDLGADAGATLDLMRDRAPVYLRVNIQKISPEGVIARLAQEEITAIPHPLAETALLITRNPRRLRNSSAFKEGLVELQDLASQAVALDFSRAIPAGAPVLDYCAGGGGKSLALAALGHRVSAHDVSPSRMRDIAPRAARAGVQIAELAAPGGDWAAVFADAPCSGSGSWRRAPEAKWSFSPERLDELTTIQDSILANCAALTAADGVLGYATCSLLRAENEDRIAAFLATHKGWACLSQRRIGPLDGGDGFFLAILQRG</sequence>
<evidence type="ECO:0000259" key="6">
    <source>
        <dbReference type="PROSITE" id="PS51686"/>
    </source>
</evidence>
<evidence type="ECO:0000256" key="2">
    <source>
        <dbReference type="ARBA" id="ARBA00022679"/>
    </source>
</evidence>
<dbReference type="EMBL" id="QDKM01000011">
    <property type="protein sequence ID" value="PVH27616.1"/>
    <property type="molecule type" value="Genomic_DNA"/>
</dbReference>
<evidence type="ECO:0000256" key="5">
    <source>
        <dbReference type="PROSITE-ProRule" id="PRU01023"/>
    </source>
</evidence>
<dbReference type="OrthoDB" id="9810297at2"/>
<evidence type="ECO:0000256" key="4">
    <source>
        <dbReference type="ARBA" id="ARBA00022884"/>
    </source>
</evidence>
<dbReference type="RefSeq" id="WP_116559715.1">
    <property type="nucleotide sequence ID" value="NZ_QDKM01000011.1"/>
</dbReference>
<dbReference type="GO" id="GO:0003723">
    <property type="term" value="F:RNA binding"/>
    <property type="evidence" value="ECO:0007669"/>
    <property type="project" value="UniProtKB-UniRule"/>
</dbReference>
<dbReference type="Pfam" id="PF22458">
    <property type="entry name" value="RsmF-B_ferredox"/>
    <property type="match status" value="1"/>
</dbReference>
<dbReference type="InterPro" id="IPR049560">
    <property type="entry name" value="MeTrfase_RsmB-F_NOP2_cat"/>
</dbReference>
<dbReference type="InterPro" id="IPR054728">
    <property type="entry name" value="RsmB-like_ferredoxin"/>
</dbReference>
<keyword evidence="8" id="KW-1185">Reference proteome</keyword>
<dbReference type="PANTHER" id="PTHR22807:SF53">
    <property type="entry name" value="RIBOSOMAL RNA SMALL SUBUNIT METHYLTRANSFERASE B-RELATED"/>
    <property type="match status" value="1"/>
</dbReference>
<dbReference type="Proteomes" id="UP000245911">
    <property type="component" value="Unassembled WGS sequence"/>
</dbReference>
<evidence type="ECO:0000313" key="7">
    <source>
        <dbReference type="EMBL" id="PVH27616.1"/>
    </source>
</evidence>
<evidence type="ECO:0000256" key="3">
    <source>
        <dbReference type="ARBA" id="ARBA00022691"/>
    </source>
</evidence>
<evidence type="ECO:0000256" key="1">
    <source>
        <dbReference type="ARBA" id="ARBA00022603"/>
    </source>
</evidence>